<comment type="caution">
    <text evidence="5">The sequence shown here is derived from an EMBL/GenBank/DDBJ whole genome shotgun (WGS) entry which is preliminary data.</text>
</comment>
<protein>
    <recommendedName>
        <fullName evidence="4">Transcription factor CBF/NF-Y/archaeal histone domain-containing protein</fullName>
    </recommendedName>
</protein>
<feature type="compositionally biased region" description="Basic and acidic residues" evidence="3">
    <location>
        <begin position="168"/>
        <end position="185"/>
    </location>
</feature>
<dbReference type="Pfam" id="PF00808">
    <property type="entry name" value="CBFD_NFYB_HMF"/>
    <property type="match status" value="1"/>
</dbReference>
<feature type="region of interest" description="Disordered" evidence="3">
    <location>
        <begin position="168"/>
        <end position="232"/>
    </location>
</feature>
<dbReference type="InterPro" id="IPR009072">
    <property type="entry name" value="Histone-fold"/>
</dbReference>
<evidence type="ECO:0000313" key="5">
    <source>
        <dbReference type="EMBL" id="KAL0066198.1"/>
    </source>
</evidence>
<dbReference type="CDD" id="cd23645">
    <property type="entry name" value="HFD_Dpb3-like"/>
    <property type="match status" value="1"/>
</dbReference>
<dbReference type="PANTHER" id="PTHR10252">
    <property type="entry name" value="HISTONE-LIKE TRANSCRIPTION FACTOR CCAAT-RELATED"/>
    <property type="match status" value="1"/>
</dbReference>
<evidence type="ECO:0000259" key="4">
    <source>
        <dbReference type="Pfam" id="PF00808"/>
    </source>
</evidence>
<dbReference type="EMBL" id="JBBXMP010000038">
    <property type="protein sequence ID" value="KAL0066198.1"/>
    <property type="molecule type" value="Genomic_DNA"/>
</dbReference>
<comment type="subcellular location">
    <subcellularLocation>
        <location evidence="1">Nucleus</location>
    </subcellularLocation>
</comment>
<keyword evidence="2" id="KW-0539">Nucleus</keyword>
<proteinExistence type="predicted"/>
<reference evidence="5 6" key="1">
    <citation type="submission" date="2024-05" db="EMBL/GenBank/DDBJ databases">
        <title>A draft genome resource for the thread blight pathogen Marasmius tenuissimus strain MS-2.</title>
        <authorList>
            <person name="Yulfo-Soto G.E."/>
            <person name="Baruah I.K."/>
            <person name="Amoako-Attah I."/>
            <person name="Bukari Y."/>
            <person name="Meinhardt L.W."/>
            <person name="Bailey B.A."/>
            <person name="Cohen S.P."/>
        </authorList>
    </citation>
    <scope>NUCLEOTIDE SEQUENCE [LARGE SCALE GENOMIC DNA]</scope>
    <source>
        <strain evidence="5 6">MS-2</strain>
    </source>
</reference>
<feature type="domain" description="Transcription factor CBF/NF-Y/archaeal histone" evidence="4">
    <location>
        <begin position="87"/>
        <end position="149"/>
    </location>
</feature>
<evidence type="ECO:0000256" key="1">
    <source>
        <dbReference type="ARBA" id="ARBA00004123"/>
    </source>
</evidence>
<dbReference type="PANTHER" id="PTHR10252:SF54">
    <property type="entry name" value="CHROMATIN ACCESSIBILITY COMPLEX PROTEIN 1"/>
    <property type="match status" value="1"/>
</dbReference>
<evidence type="ECO:0000313" key="6">
    <source>
        <dbReference type="Proteomes" id="UP001437256"/>
    </source>
</evidence>
<dbReference type="InterPro" id="IPR050568">
    <property type="entry name" value="Transcr_DNA_Rep_Reg"/>
</dbReference>
<name>A0ABR2ZZL4_9AGAR</name>
<organism evidence="5 6">
    <name type="scientific">Marasmius tenuissimus</name>
    <dbReference type="NCBI Taxonomy" id="585030"/>
    <lineage>
        <taxon>Eukaryota</taxon>
        <taxon>Fungi</taxon>
        <taxon>Dikarya</taxon>
        <taxon>Basidiomycota</taxon>
        <taxon>Agaricomycotina</taxon>
        <taxon>Agaricomycetes</taxon>
        <taxon>Agaricomycetidae</taxon>
        <taxon>Agaricales</taxon>
        <taxon>Marasmiineae</taxon>
        <taxon>Marasmiaceae</taxon>
        <taxon>Marasmius</taxon>
    </lineage>
</organism>
<gene>
    <name evidence="5" type="ORF">AAF712_006823</name>
</gene>
<accession>A0ABR2ZZL4</accession>
<keyword evidence="6" id="KW-1185">Reference proteome</keyword>
<dbReference type="SUPFAM" id="SSF47113">
    <property type="entry name" value="Histone-fold"/>
    <property type="match status" value="1"/>
</dbReference>
<sequence>MSNEETQMDTQDHVEEILQETLPEETIPEETVPEETIPDTISETQPEQDADGAEEGGVDDVGTTTTTKAKKPKQPVQLTRDPGKSLLPFSRVQKIIKADKDIPIIARDATFLISIATEEFVKRLCQEGQRIAERGGRATVQAKDLATVVRKADEFMFLEEILSARPPEPVKRKPKALEEKEKPEQTGEQTLLNHFAAPPKATSEENSQDVVMNEDGTMDVDPQPASQTASGS</sequence>
<evidence type="ECO:0000256" key="3">
    <source>
        <dbReference type="SAM" id="MobiDB-lite"/>
    </source>
</evidence>
<feature type="region of interest" description="Disordered" evidence="3">
    <location>
        <begin position="1"/>
        <end position="84"/>
    </location>
</feature>
<dbReference type="Gene3D" id="1.10.20.10">
    <property type="entry name" value="Histone, subunit A"/>
    <property type="match status" value="1"/>
</dbReference>
<dbReference type="InterPro" id="IPR003958">
    <property type="entry name" value="CBFA_NFYB_domain"/>
</dbReference>
<feature type="compositionally biased region" description="Acidic residues" evidence="3">
    <location>
        <begin position="46"/>
        <end position="58"/>
    </location>
</feature>
<dbReference type="Proteomes" id="UP001437256">
    <property type="component" value="Unassembled WGS sequence"/>
</dbReference>
<feature type="compositionally biased region" description="Acidic residues" evidence="3">
    <location>
        <begin position="22"/>
        <end position="37"/>
    </location>
</feature>
<evidence type="ECO:0000256" key="2">
    <source>
        <dbReference type="ARBA" id="ARBA00023242"/>
    </source>
</evidence>